<organism evidence="2 3">
    <name type="scientific">Candidatus Korarchaeum cryptofilum</name>
    <dbReference type="NCBI Taxonomy" id="498846"/>
    <lineage>
        <taxon>Archaea</taxon>
        <taxon>Thermoproteota</taxon>
        <taxon>Candidatus Korarchaeia</taxon>
        <taxon>Candidatus Korarchaeales</taxon>
        <taxon>Candidatus Korarchaeaceae</taxon>
        <taxon>Candidatus Korarchaeum</taxon>
    </lineage>
</organism>
<dbReference type="AlphaFoldDB" id="A0A3R9RI95"/>
<dbReference type="InterPro" id="IPR004843">
    <property type="entry name" value="Calcineurin-like_PHP"/>
</dbReference>
<sequence length="306" mass="35246">MPQEAPNKDEILNLLDKIKPILKEEPSLLRIKTKKVVFIGDTHGDFESTKYVFDKFYPKGHVLVFLGDYVDRGPKQLRNISFLLEKKAESPGRIILLRGNHEIQELNRVYGFLEELLELYDKKDAYLIWNKFNEVFSYMSYGCLVNGRILAVHGGLPSKLTKLKQIDEIKKGETDPADDIAIQLLWNDPSEDVREFAPSPRGKDIMQFGRRPLERFMRKNGISLIIRSHEHILEGAKYLFTHQSEGKYGIIRRIRRILTGERYPGLLLSIFTCRYYGPCTPAVAVLEEENMYIERISVEGGDGNAP</sequence>
<feature type="domain" description="Serine/threonine specific protein phosphatases" evidence="1">
    <location>
        <begin position="97"/>
        <end position="102"/>
    </location>
</feature>
<reference evidence="2 3" key="1">
    <citation type="submission" date="2018-10" db="EMBL/GenBank/DDBJ databases">
        <title>Co-occurring genomic capacity for anaerobic methane metabolism and dissimilatory sulfite reduction discovered in the Korarchaeota.</title>
        <authorList>
            <person name="Mckay L.J."/>
            <person name="Dlakic M."/>
            <person name="Fields M.W."/>
            <person name="Delmont T.O."/>
            <person name="Eren A.M."/>
            <person name="Jay Z.J."/>
            <person name="Klingelsmith K.B."/>
            <person name="Rusch D.B."/>
            <person name="Inskeep W.P."/>
        </authorList>
    </citation>
    <scope>NUCLEOTIDE SEQUENCE [LARGE SCALE GENOMIC DNA]</scope>
    <source>
        <strain evidence="2 3">WS</strain>
    </source>
</reference>
<dbReference type="Gene3D" id="3.60.21.10">
    <property type="match status" value="1"/>
</dbReference>
<evidence type="ECO:0000313" key="2">
    <source>
        <dbReference type="EMBL" id="RSN68322.1"/>
    </source>
</evidence>
<dbReference type="PANTHER" id="PTHR11668:SF496">
    <property type="entry name" value="SERINE_THREONINE-PROTEIN PHOSPHATASE"/>
    <property type="match status" value="1"/>
</dbReference>
<evidence type="ECO:0000313" key="3">
    <source>
        <dbReference type="Proteomes" id="UP000278149"/>
    </source>
</evidence>
<dbReference type="GO" id="GO:0016787">
    <property type="term" value="F:hydrolase activity"/>
    <property type="evidence" value="ECO:0007669"/>
    <property type="project" value="InterPro"/>
</dbReference>
<dbReference type="InterPro" id="IPR029052">
    <property type="entry name" value="Metallo-depent_PP-like"/>
</dbReference>
<evidence type="ECO:0000259" key="1">
    <source>
        <dbReference type="PROSITE" id="PS00125"/>
    </source>
</evidence>
<dbReference type="Proteomes" id="UP000278149">
    <property type="component" value="Unassembled WGS sequence"/>
</dbReference>
<dbReference type="RefSeq" id="WP_125742031.1">
    <property type="nucleotide sequence ID" value="NZ_RCOR01000031.1"/>
</dbReference>
<accession>A0A3R9RI95</accession>
<dbReference type="EMBL" id="RCOR01000031">
    <property type="protein sequence ID" value="RSN68322.1"/>
    <property type="molecule type" value="Genomic_DNA"/>
</dbReference>
<name>A0A3R9RI95_9CREN</name>
<dbReference type="PANTHER" id="PTHR11668">
    <property type="entry name" value="SERINE/THREONINE PROTEIN PHOSPHATASE"/>
    <property type="match status" value="1"/>
</dbReference>
<dbReference type="SUPFAM" id="SSF56300">
    <property type="entry name" value="Metallo-dependent phosphatases"/>
    <property type="match status" value="1"/>
</dbReference>
<comment type="caution">
    <text evidence="2">The sequence shown here is derived from an EMBL/GenBank/DDBJ whole genome shotgun (WGS) entry which is preliminary data.</text>
</comment>
<protein>
    <submittedName>
        <fullName evidence="2">Serine/threonine protein phosphatase</fullName>
    </submittedName>
</protein>
<dbReference type="CDD" id="cd00144">
    <property type="entry name" value="MPP_PPP_family"/>
    <property type="match status" value="1"/>
</dbReference>
<proteinExistence type="predicted"/>
<dbReference type="SMART" id="SM00156">
    <property type="entry name" value="PP2Ac"/>
    <property type="match status" value="1"/>
</dbReference>
<dbReference type="InterPro" id="IPR050341">
    <property type="entry name" value="PP1_catalytic_subunit"/>
</dbReference>
<dbReference type="Pfam" id="PF00149">
    <property type="entry name" value="Metallophos"/>
    <property type="match status" value="1"/>
</dbReference>
<dbReference type="PROSITE" id="PS00125">
    <property type="entry name" value="SER_THR_PHOSPHATASE"/>
    <property type="match status" value="1"/>
</dbReference>
<dbReference type="PRINTS" id="PR00114">
    <property type="entry name" value="STPHPHTASE"/>
</dbReference>
<gene>
    <name evidence="2" type="ORF">D9Q81_06310</name>
</gene>
<dbReference type="InterPro" id="IPR006186">
    <property type="entry name" value="Ser/Thr-sp_prot-phosphatase"/>
</dbReference>